<evidence type="ECO:0000313" key="3">
    <source>
        <dbReference type="Proteomes" id="UP000219338"/>
    </source>
</evidence>
<reference evidence="3" key="1">
    <citation type="journal article" date="2017" name="Nat. Ecol. Evol.">
        <title>Genome expansion and lineage-specific genetic innovations in the forest pathogenic fungi Armillaria.</title>
        <authorList>
            <person name="Sipos G."/>
            <person name="Prasanna A.N."/>
            <person name="Walter M.C."/>
            <person name="O'Connor E."/>
            <person name="Balint B."/>
            <person name="Krizsan K."/>
            <person name="Kiss B."/>
            <person name="Hess J."/>
            <person name="Varga T."/>
            <person name="Slot J."/>
            <person name="Riley R."/>
            <person name="Boka B."/>
            <person name="Rigling D."/>
            <person name="Barry K."/>
            <person name="Lee J."/>
            <person name="Mihaltcheva S."/>
            <person name="LaButti K."/>
            <person name="Lipzen A."/>
            <person name="Waldron R."/>
            <person name="Moloney N.M."/>
            <person name="Sperisen C."/>
            <person name="Kredics L."/>
            <person name="Vagvoelgyi C."/>
            <person name="Patrignani A."/>
            <person name="Fitzpatrick D."/>
            <person name="Nagy I."/>
            <person name="Doyle S."/>
            <person name="Anderson J.B."/>
            <person name="Grigoriev I.V."/>
            <person name="Gueldener U."/>
            <person name="Muensterkoetter M."/>
            <person name="Nagy L.G."/>
        </authorList>
    </citation>
    <scope>NUCLEOTIDE SEQUENCE [LARGE SCALE GENOMIC DNA]</scope>
    <source>
        <strain evidence="3">C18/9</strain>
    </source>
</reference>
<organism evidence="2 3">
    <name type="scientific">Armillaria ostoyae</name>
    <name type="common">Armillaria root rot fungus</name>
    <dbReference type="NCBI Taxonomy" id="47428"/>
    <lineage>
        <taxon>Eukaryota</taxon>
        <taxon>Fungi</taxon>
        <taxon>Dikarya</taxon>
        <taxon>Basidiomycota</taxon>
        <taxon>Agaricomycotina</taxon>
        <taxon>Agaricomycetes</taxon>
        <taxon>Agaricomycetidae</taxon>
        <taxon>Agaricales</taxon>
        <taxon>Marasmiineae</taxon>
        <taxon>Physalacriaceae</taxon>
        <taxon>Armillaria</taxon>
    </lineage>
</organism>
<feature type="region of interest" description="Disordered" evidence="1">
    <location>
        <begin position="126"/>
        <end position="292"/>
    </location>
</feature>
<dbReference type="AlphaFoldDB" id="A0A284RE88"/>
<keyword evidence="3" id="KW-1185">Reference proteome</keyword>
<feature type="region of interest" description="Disordered" evidence="1">
    <location>
        <begin position="1"/>
        <end position="55"/>
    </location>
</feature>
<dbReference type="EMBL" id="FUEG01000007">
    <property type="protein sequence ID" value="SJL07035.1"/>
    <property type="molecule type" value="Genomic_DNA"/>
</dbReference>
<evidence type="ECO:0000313" key="2">
    <source>
        <dbReference type="EMBL" id="SJL07035.1"/>
    </source>
</evidence>
<name>A0A284RE88_ARMOS</name>
<feature type="compositionally biased region" description="Polar residues" evidence="1">
    <location>
        <begin position="28"/>
        <end position="44"/>
    </location>
</feature>
<gene>
    <name evidence="2" type="ORF">ARMOST_10378</name>
</gene>
<dbReference type="Proteomes" id="UP000219338">
    <property type="component" value="Unassembled WGS sequence"/>
</dbReference>
<protein>
    <submittedName>
        <fullName evidence="2">Uncharacterized protein</fullName>
    </submittedName>
</protein>
<feature type="compositionally biased region" description="Polar residues" evidence="1">
    <location>
        <begin position="272"/>
        <end position="292"/>
    </location>
</feature>
<feature type="compositionally biased region" description="Polar residues" evidence="1">
    <location>
        <begin position="1"/>
        <end position="16"/>
    </location>
</feature>
<accession>A0A284RE88</accession>
<feature type="compositionally biased region" description="Polar residues" evidence="1">
    <location>
        <begin position="180"/>
        <end position="191"/>
    </location>
</feature>
<feature type="region of interest" description="Disordered" evidence="1">
    <location>
        <begin position="72"/>
        <end position="92"/>
    </location>
</feature>
<feature type="compositionally biased region" description="Low complexity" evidence="1">
    <location>
        <begin position="162"/>
        <end position="175"/>
    </location>
</feature>
<feature type="compositionally biased region" description="Polar residues" evidence="1">
    <location>
        <begin position="200"/>
        <end position="231"/>
    </location>
</feature>
<sequence length="292" mass="32140">MSNLDHSWNEWAHNQPTPQPRGERPITGTPQMNFPCETQPQGQAMFQEPPLPPTQLRRLRTTAGTYRLTTILPPLSPYAPRTPSTPTLSMPRPRYGHSYLSRPFTLPATPAQYGLAPPPRTLPLLSYFTPPAPLESPPLPTSPPTHARIATQTPPITEEMNPSPSERTTTPSTHTEGIISGQNLAPSTELSSAPIIPRPGSSNGLTSSNDTHSSPQTNESRWATTSPSPTSRPFHDVEETQPSRQEYLPIATELNEPPPPETQWRALAPEQKPNNKSWSTTSSHWPSQRGTT</sequence>
<proteinExistence type="predicted"/>
<evidence type="ECO:0000256" key="1">
    <source>
        <dbReference type="SAM" id="MobiDB-lite"/>
    </source>
</evidence>
<feature type="compositionally biased region" description="Pro residues" evidence="1">
    <location>
        <begin position="130"/>
        <end position="143"/>
    </location>
</feature>